<dbReference type="GO" id="GO:0005737">
    <property type="term" value="C:cytoplasm"/>
    <property type="evidence" value="ECO:0007669"/>
    <property type="project" value="UniProtKB-SubCell"/>
</dbReference>
<dbReference type="OrthoDB" id="18529at2759"/>
<evidence type="ECO:0000313" key="14">
    <source>
        <dbReference type="EMBL" id="OAA43200.1"/>
    </source>
</evidence>
<sequence>MSSPEPPTHYEALNLTPALIDDSPDAARLIKKAYHRALLRNHPDKTISSAKPPNAHVYSIDQITAAFTVLSSLRQRTEYDAELRRAHALPGSAGPGSGPRCLFQTGVENVDLDDLPYDESKERWYKSCRCGNETGYLFGEEDLMEVEDEGELMVGCQDCSLWLRVHFAVVEDSVPLDKDKIEPS</sequence>
<evidence type="ECO:0000256" key="2">
    <source>
        <dbReference type="ARBA" id="ARBA00004123"/>
    </source>
</evidence>
<comment type="caution">
    <text evidence="14">The sequence shown here is derived from an EMBL/GenBank/DDBJ whole genome shotgun (WGS) entry which is preliminary data.</text>
</comment>
<dbReference type="InterPro" id="IPR001623">
    <property type="entry name" value="DnaJ_domain"/>
</dbReference>
<evidence type="ECO:0000256" key="11">
    <source>
        <dbReference type="ARBA" id="ARBA00023242"/>
    </source>
</evidence>
<keyword evidence="15" id="KW-1185">Reference proteome</keyword>
<evidence type="ECO:0000256" key="8">
    <source>
        <dbReference type="ARBA" id="ARBA00022723"/>
    </source>
</evidence>
<gene>
    <name evidence="14" type="ORF">NOR_04567</name>
</gene>
<dbReference type="Gene3D" id="1.10.287.110">
    <property type="entry name" value="DnaJ domain"/>
    <property type="match status" value="1"/>
</dbReference>
<keyword evidence="9" id="KW-0862">Zinc</keyword>
<dbReference type="InterPro" id="IPR036869">
    <property type="entry name" value="J_dom_sf"/>
</dbReference>
<dbReference type="InterPro" id="IPR007872">
    <property type="entry name" value="DPH_MB_dom"/>
</dbReference>
<evidence type="ECO:0000256" key="7">
    <source>
        <dbReference type="ARBA" id="ARBA00022490"/>
    </source>
</evidence>
<dbReference type="EMBL" id="AZHC01000012">
    <property type="protein sequence ID" value="OAA43200.1"/>
    <property type="molecule type" value="Genomic_DNA"/>
</dbReference>
<comment type="function">
    <text evidence="1">Required for the first step of diphthamide biosynthesis, the transfer of 3-amino-3-carboxypropyl from S-adenosyl-L-methionine to a histidine residue. Diphthamide is a post-translational modification of histidine which occurs in elongation factor 2.</text>
</comment>
<dbReference type="SMART" id="SM00271">
    <property type="entry name" value="DnaJ"/>
    <property type="match status" value="1"/>
</dbReference>
<evidence type="ECO:0000259" key="12">
    <source>
        <dbReference type="PROSITE" id="PS50076"/>
    </source>
</evidence>
<dbReference type="GO" id="GO:0017183">
    <property type="term" value="P:protein histidyl modification to diphthamide"/>
    <property type="evidence" value="ECO:0007669"/>
    <property type="project" value="UniProtKB-UniPathway"/>
</dbReference>
<dbReference type="PROSITE" id="PS51074">
    <property type="entry name" value="DPH_MB"/>
    <property type="match status" value="1"/>
</dbReference>
<comment type="subcellular location">
    <subcellularLocation>
        <location evidence="3">Cytoplasm</location>
    </subcellularLocation>
    <subcellularLocation>
        <location evidence="2">Nucleus</location>
    </subcellularLocation>
</comment>
<keyword evidence="11" id="KW-0539">Nucleus</keyword>
<dbReference type="SUPFAM" id="SSF46565">
    <property type="entry name" value="Chaperone J-domain"/>
    <property type="match status" value="1"/>
</dbReference>
<dbReference type="SUPFAM" id="SSF144217">
    <property type="entry name" value="CSL zinc finger"/>
    <property type="match status" value="1"/>
</dbReference>
<evidence type="ECO:0000256" key="6">
    <source>
        <dbReference type="ARBA" id="ARBA00021797"/>
    </source>
</evidence>
<dbReference type="Pfam" id="PF00226">
    <property type="entry name" value="DnaJ"/>
    <property type="match status" value="1"/>
</dbReference>
<evidence type="ECO:0000256" key="4">
    <source>
        <dbReference type="ARBA" id="ARBA00005156"/>
    </source>
</evidence>
<dbReference type="STRING" id="1081105.A0A162LR47"/>
<evidence type="ECO:0000259" key="13">
    <source>
        <dbReference type="PROSITE" id="PS51074"/>
    </source>
</evidence>
<evidence type="ECO:0000313" key="15">
    <source>
        <dbReference type="Proteomes" id="UP000243498"/>
    </source>
</evidence>
<evidence type="ECO:0000256" key="10">
    <source>
        <dbReference type="ARBA" id="ARBA00023004"/>
    </source>
</evidence>
<comment type="pathway">
    <text evidence="4">Protein modification; peptidyl-diphthamide biosynthesis.</text>
</comment>
<dbReference type="UniPathway" id="UPA00559"/>
<dbReference type="Proteomes" id="UP000243498">
    <property type="component" value="Unassembled WGS sequence"/>
</dbReference>
<keyword evidence="10" id="KW-0408">Iron</keyword>
<feature type="domain" description="J" evidence="12">
    <location>
        <begin position="8"/>
        <end position="83"/>
    </location>
</feature>
<dbReference type="GO" id="GO:0046872">
    <property type="term" value="F:metal ion binding"/>
    <property type="evidence" value="ECO:0007669"/>
    <property type="project" value="UniProtKB-KW"/>
</dbReference>
<evidence type="ECO:0000256" key="5">
    <source>
        <dbReference type="ARBA" id="ARBA00006169"/>
    </source>
</evidence>
<organism evidence="14 15">
    <name type="scientific">Metarhizium rileyi (strain RCEF 4871)</name>
    <name type="common">Nomuraea rileyi</name>
    <dbReference type="NCBI Taxonomy" id="1649241"/>
    <lineage>
        <taxon>Eukaryota</taxon>
        <taxon>Fungi</taxon>
        <taxon>Dikarya</taxon>
        <taxon>Ascomycota</taxon>
        <taxon>Pezizomycotina</taxon>
        <taxon>Sordariomycetes</taxon>
        <taxon>Hypocreomycetidae</taxon>
        <taxon>Hypocreales</taxon>
        <taxon>Clavicipitaceae</taxon>
        <taxon>Metarhizium</taxon>
    </lineage>
</organism>
<dbReference type="OMA" id="IIGCRGC"/>
<evidence type="ECO:0000256" key="9">
    <source>
        <dbReference type="ARBA" id="ARBA00022833"/>
    </source>
</evidence>
<dbReference type="Pfam" id="PF05207">
    <property type="entry name" value="Zn_ribbon_CSL"/>
    <property type="match status" value="1"/>
</dbReference>
<dbReference type="InterPro" id="IPR036671">
    <property type="entry name" value="DPH_MB_sf"/>
</dbReference>
<name>A0A162LR47_METRR</name>
<proteinExistence type="inferred from homology"/>
<protein>
    <recommendedName>
        <fullName evidence="6">Diphthamide biosynthesis protein 4</fullName>
    </recommendedName>
</protein>
<evidence type="ECO:0000256" key="3">
    <source>
        <dbReference type="ARBA" id="ARBA00004496"/>
    </source>
</evidence>
<keyword evidence="7" id="KW-0963">Cytoplasm</keyword>
<dbReference type="PROSITE" id="PS50076">
    <property type="entry name" value="DNAJ_2"/>
    <property type="match status" value="1"/>
</dbReference>
<evidence type="ECO:0000256" key="1">
    <source>
        <dbReference type="ARBA" id="ARBA00003474"/>
    </source>
</evidence>
<dbReference type="GO" id="GO:0005634">
    <property type="term" value="C:nucleus"/>
    <property type="evidence" value="ECO:0007669"/>
    <property type="project" value="UniProtKB-SubCell"/>
</dbReference>
<dbReference type="PANTHER" id="PTHR21454">
    <property type="entry name" value="DPH3 HOMOLOG-RELATED"/>
    <property type="match status" value="1"/>
</dbReference>
<feature type="domain" description="DPH-type MB" evidence="13">
    <location>
        <begin position="106"/>
        <end position="168"/>
    </location>
</feature>
<dbReference type="InterPro" id="IPR044248">
    <property type="entry name" value="DPH3/4-like"/>
</dbReference>
<keyword evidence="8" id="KW-0479">Metal-binding</keyword>
<dbReference type="Gene3D" id="3.10.660.10">
    <property type="entry name" value="DPH Zinc finger"/>
    <property type="match status" value="1"/>
</dbReference>
<dbReference type="PANTHER" id="PTHR21454:SF46">
    <property type="entry name" value="DIPHTHAMIDE BIOSYNTHESIS PROTEIN 4"/>
    <property type="match status" value="1"/>
</dbReference>
<reference evidence="14 15" key="1">
    <citation type="journal article" date="2016" name="Genome Biol. Evol.">
        <title>Divergent and convergent evolution of fungal pathogenicity.</title>
        <authorList>
            <person name="Shang Y."/>
            <person name="Xiao G."/>
            <person name="Zheng P."/>
            <person name="Cen K."/>
            <person name="Zhan S."/>
            <person name="Wang C."/>
        </authorList>
    </citation>
    <scope>NUCLEOTIDE SEQUENCE [LARGE SCALE GENOMIC DNA]</scope>
    <source>
        <strain evidence="14 15">RCEF 4871</strain>
    </source>
</reference>
<accession>A0A162LR47</accession>
<comment type="similarity">
    <text evidence="5">Belongs to the DPH4 family.</text>
</comment>
<dbReference type="AlphaFoldDB" id="A0A162LR47"/>
<dbReference type="CDD" id="cd06257">
    <property type="entry name" value="DnaJ"/>
    <property type="match status" value="1"/>
</dbReference>